<evidence type="ECO:0000256" key="1">
    <source>
        <dbReference type="ARBA" id="ARBA00004127"/>
    </source>
</evidence>
<dbReference type="FunFam" id="1.20.1250.20:FF:000286">
    <property type="entry name" value="MFS efflux transporter"/>
    <property type="match status" value="1"/>
</dbReference>
<dbReference type="InterPro" id="IPR011701">
    <property type="entry name" value="MFS"/>
</dbReference>
<evidence type="ECO:0000256" key="3">
    <source>
        <dbReference type="ARBA" id="ARBA00022448"/>
    </source>
</evidence>
<dbReference type="PANTHER" id="PTHR23514:SF3">
    <property type="entry name" value="BYPASS OF STOP CODON PROTEIN 6"/>
    <property type="match status" value="1"/>
</dbReference>
<dbReference type="GO" id="GO:0016020">
    <property type="term" value="C:membrane"/>
    <property type="evidence" value="ECO:0007669"/>
    <property type="project" value="TreeGrafter"/>
</dbReference>
<dbReference type="InterPro" id="IPR036259">
    <property type="entry name" value="MFS_trans_sf"/>
</dbReference>
<evidence type="ECO:0000313" key="10">
    <source>
        <dbReference type="EMBL" id="KAK5528826.1"/>
    </source>
</evidence>
<feature type="transmembrane region" description="Helical" evidence="8">
    <location>
        <begin position="405"/>
        <end position="423"/>
    </location>
</feature>
<reference evidence="10 11" key="1">
    <citation type="submission" date="2023-06" db="EMBL/GenBank/DDBJ databases">
        <title>Black Yeasts Isolated from many extreme environments.</title>
        <authorList>
            <person name="Coleine C."/>
            <person name="Stajich J.E."/>
            <person name="Selbmann L."/>
        </authorList>
    </citation>
    <scope>NUCLEOTIDE SEQUENCE [LARGE SCALE GENOMIC DNA]</scope>
    <source>
        <strain evidence="10 11">CCFEE 5887</strain>
    </source>
</reference>
<comment type="subcellular location">
    <subcellularLocation>
        <location evidence="1">Endomembrane system</location>
        <topology evidence="1">Multi-pass membrane protein</topology>
    </subcellularLocation>
</comment>
<dbReference type="EMBL" id="JAXLQG010000024">
    <property type="protein sequence ID" value="KAK5528826.1"/>
    <property type="molecule type" value="Genomic_DNA"/>
</dbReference>
<gene>
    <name evidence="10" type="ORF">LTR25_010009</name>
</gene>
<feature type="region of interest" description="Disordered" evidence="7">
    <location>
        <begin position="1"/>
        <end position="42"/>
    </location>
</feature>
<evidence type="ECO:0000256" key="4">
    <source>
        <dbReference type="ARBA" id="ARBA00022692"/>
    </source>
</evidence>
<dbReference type="InterPro" id="IPR051788">
    <property type="entry name" value="MFS_Transporter"/>
</dbReference>
<dbReference type="PROSITE" id="PS50850">
    <property type="entry name" value="MFS"/>
    <property type="match status" value="1"/>
</dbReference>
<accession>A0AAV9PT85</accession>
<keyword evidence="3" id="KW-0813">Transport</keyword>
<proteinExistence type="inferred from homology"/>
<evidence type="ECO:0000256" key="8">
    <source>
        <dbReference type="SAM" id="Phobius"/>
    </source>
</evidence>
<evidence type="ECO:0000259" key="9">
    <source>
        <dbReference type="PROSITE" id="PS50850"/>
    </source>
</evidence>
<sequence>MFSETSSSGSARSLEHAAEQQPLLQDGRNRRTVDDGLSGSGLRPKAAEHIALKVVAVMYAWFSTGISVASIGIEAYYDIKDAAAAVIFPVAVSGYLIGTSLVHTAHVNLGWRGVSILVGIFHVAGGVVLSTKPPSYAGILAAYFLVGIGTGFGDSSFCTWAAGLCEADKISGLIHGSYALGCVTGPIIVAALVKAELGWQSFYMVLLVAFAVEAGAILIAFRHENAAKHWASTCPKESSDSGFSGSWKPILMCSLYCFVYVGTEASMSGWLTSYMIRNRHMSPSIAALATSLYWVGMVLGRFSLGPLARLVGLRLTVIVFVCTSIGLQVLFRLQASLPLSLCLALGIGFVAGPIFPSGILTMTRRLPKSIHVRAVALTCAIGQLGGAGAPFVIGVVAQTSGIERLFDVVLGLSLTLLLVWLWFSRPQPIDCIGE</sequence>
<feature type="transmembrane region" description="Helical" evidence="8">
    <location>
        <begin position="109"/>
        <end position="129"/>
    </location>
</feature>
<feature type="transmembrane region" description="Helical" evidence="8">
    <location>
        <begin position="337"/>
        <end position="362"/>
    </location>
</feature>
<feature type="transmembrane region" description="Helical" evidence="8">
    <location>
        <begin position="82"/>
        <end position="102"/>
    </location>
</feature>
<dbReference type="GO" id="GO:0012505">
    <property type="term" value="C:endomembrane system"/>
    <property type="evidence" value="ECO:0007669"/>
    <property type="project" value="UniProtKB-SubCell"/>
</dbReference>
<keyword evidence="5 8" id="KW-1133">Transmembrane helix</keyword>
<feature type="transmembrane region" description="Helical" evidence="8">
    <location>
        <begin position="50"/>
        <end position="76"/>
    </location>
</feature>
<feature type="transmembrane region" description="Helical" evidence="8">
    <location>
        <begin position="242"/>
        <end position="261"/>
    </location>
</feature>
<feature type="transmembrane region" description="Helical" evidence="8">
    <location>
        <begin position="141"/>
        <end position="165"/>
    </location>
</feature>
<feature type="transmembrane region" description="Helical" evidence="8">
    <location>
        <begin position="311"/>
        <end position="331"/>
    </location>
</feature>
<dbReference type="InterPro" id="IPR020846">
    <property type="entry name" value="MFS_dom"/>
</dbReference>
<evidence type="ECO:0000256" key="5">
    <source>
        <dbReference type="ARBA" id="ARBA00022989"/>
    </source>
</evidence>
<feature type="compositionally biased region" description="Polar residues" evidence="7">
    <location>
        <begin position="1"/>
        <end position="11"/>
    </location>
</feature>
<dbReference type="GO" id="GO:0022857">
    <property type="term" value="F:transmembrane transporter activity"/>
    <property type="evidence" value="ECO:0007669"/>
    <property type="project" value="InterPro"/>
</dbReference>
<feature type="transmembrane region" description="Helical" evidence="8">
    <location>
        <begin position="177"/>
        <end position="195"/>
    </location>
</feature>
<dbReference type="Proteomes" id="UP001345827">
    <property type="component" value="Unassembled WGS sequence"/>
</dbReference>
<feature type="transmembrane region" description="Helical" evidence="8">
    <location>
        <begin position="281"/>
        <end position="299"/>
    </location>
</feature>
<protein>
    <recommendedName>
        <fullName evidence="9">Major facilitator superfamily (MFS) profile domain-containing protein</fullName>
    </recommendedName>
</protein>
<comment type="caution">
    <text evidence="10">The sequence shown here is derived from an EMBL/GenBank/DDBJ whole genome shotgun (WGS) entry which is preliminary data.</text>
</comment>
<keyword evidence="4 8" id="KW-0812">Transmembrane</keyword>
<evidence type="ECO:0000256" key="7">
    <source>
        <dbReference type="SAM" id="MobiDB-lite"/>
    </source>
</evidence>
<dbReference type="SUPFAM" id="SSF103473">
    <property type="entry name" value="MFS general substrate transporter"/>
    <property type="match status" value="1"/>
</dbReference>
<feature type="domain" description="Major facilitator superfamily (MFS) profile" evidence="9">
    <location>
        <begin position="250"/>
        <end position="434"/>
    </location>
</feature>
<dbReference type="Pfam" id="PF07690">
    <property type="entry name" value="MFS_1"/>
    <property type="match status" value="1"/>
</dbReference>
<keyword evidence="11" id="KW-1185">Reference proteome</keyword>
<organism evidence="10 11">
    <name type="scientific">Vermiconidia calcicola</name>
    <dbReference type="NCBI Taxonomy" id="1690605"/>
    <lineage>
        <taxon>Eukaryota</taxon>
        <taxon>Fungi</taxon>
        <taxon>Dikarya</taxon>
        <taxon>Ascomycota</taxon>
        <taxon>Pezizomycotina</taxon>
        <taxon>Dothideomycetes</taxon>
        <taxon>Dothideomycetidae</taxon>
        <taxon>Mycosphaerellales</taxon>
        <taxon>Extremaceae</taxon>
        <taxon>Vermiconidia</taxon>
    </lineage>
</organism>
<evidence type="ECO:0000256" key="2">
    <source>
        <dbReference type="ARBA" id="ARBA00008335"/>
    </source>
</evidence>
<dbReference type="AlphaFoldDB" id="A0AAV9PT85"/>
<feature type="transmembrane region" description="Helical" evidence="8">
    <location>
        <begin position="374"/>
        <end position="393"/>
    </location>
</feature>
<dbReference type="Gene3D" id="1.20.1250.20">
    <property type="entry name" value="MFS general substrate transporter like domains"/>
    <property type="match status" value="2"/>
</dbReference>
<comment type="similarity">
    <text evidence="2">Belongs to the major facilitator superfamily.</text>
</comment>
<evidence type="ECO:0000313" key="11">
    <source>
        <dbReference type="Proteomes" id="UP001345827"/>
    </source>
</evidence>
<keyword evidence="6 8" id="KW-0472">Membrane</keyword>
<name>A0AAV9PT85_9PEZI</name>
<evidence type="ECO:0000256" key="6">
    <source>
        <dbReference type="ARBA" id="ARBA00023136"/>
    </source>
</evidence>
<dbReference type="PANTHER" id="PTHR23514">
    <property type="entry name" value="BYPASS OF STOP CODON PROTEIN 6"/>
    <property type="match status" value="1"/>
</dbReference>
<feature type="transmembrane region" description="Helical" evidence="8">
    <location>
        <begin position="201"/>
        <end position="221"/>
    </location>
</feature>